<dbReference type="Pfam" id="PF00990">
    <property type="entry name" value="GGDEF"/>
    <property type="match status" value="1"/>
</dbReference>
<feature type="domain" description="GGDEF" evidence="3">
    <location>
        <begin position="46"/>
        <end position="177"/>
    </location>
</feature>
<dbReference type="GO" id="GO:0016301">
    <property type="term" value="F:kinase activity"/>
    <property type="evidence" value="ECO:0007669"/>
    <property type="project" value="UniProtKB-KW"/>
</dbReference>
<proteinExistence type="predicted"/>
<dbReference type="EMBL" id="UGOY01000002">
    <property type="protein sequence ID" value="STY85798.1"/>
    <property type="molecule type" value="Genomic_DNA"/>
</dbReference>
<comment type="catalytic activity">
    <reaction evidence="2">
        <text>2 GTP = 3',3'-c-di-GMP + 2 diphosphate</text>
        <dbReference type="Rhea" id="RHEA:24898"/>
        <dbReference type="ChEBI" id="CHEBI:33019"/>
        <dbReference type="ChEBI" id="CHEBI:37565"/>
        <dbReference type="ChEBI" id="CHEBI:58805"/>
        <dbReference type="EC" id="2.7.7.65"/>
    </reaction>
</comment>
<dbReference type="GO" id="GO:0052621">
    <property type="term" value="F:diguanylate cyclase activity"/>
    <property type="evidence" value="ECO:0007669"/>
    <property type="project" value="UniProtKB-EC"/>
</dbReference>
<dbReference type="InterPro" id="IPR050469">
    <property type="entry name" value="Diguanylate_Cyclase"/>
</dbReference>
<organism evidence="5 7">
    <name type="scientific">Legionella steigerwaltii</name>
    <dbReference type="NCBI Taxonomy" id="460"/>
    <lineage>
        <taxon>Bacteria</taxon>
        <taxon>Pseudomonadati</taxon>
        <taxon>Pseudomonadota</taxon>
        <taxon>Gammaproteobacteria</taxon>
        <taxon>Legionellales</taxon>
        <taxon>Legionellaceae</taxon>
        <taxon>Legionella</taxon>
    </lineage>
</organism>
<reference evidence="4 6" key="1">
    <citation type="submission" date="2015-11" db="EMBL/GenBank/DDBJ databases">
        <title>Genomic analysis of 38 Legionella species identifies large and diverse effector repertoires.</title>
        <authorList>
            <person name="Burstein D."/>
            <person name="Amaro F."/>
            <person name="Zusman T."/>
            <person name="Lifshitz Z."/>
            <person name="Cohen O."/>
            <person name="Gilbert J.A."/>
            <person name="Pupko T."/>
            <person name="Shuman H.A."/>
            <person name="Segal G."/>
        </authorList>
    </citation>
    <scope>NUCLEOTIDE SEQUENCE [LARGE SCALE GENOMIC DNA]</scope>
    <source>
        <strain evidence="4 6">SC-18-C9</strain>
    </source>
</reference>
<dbReference type="EC" id="2.7.7.65" evidence="1"/>
<evidence type="ECO:0000256" key="2">
    <source>
        <dbReference type="ARBA" id="ARBA00034247"/>
    </source>
</evidence>
<keyword evidence="5" id="KW-0548">Nucleotidyltransferase</keyword>
<dbReference type="Gene3D" id="3.30.70.270">
    <property type="match status" value="1"/>
</dbReference>
<dbReference type="EMBL" id="LNYZ01000038">
    <property type="protein sequence ID" value="KTD70674.1"/>
    <property type="molecule type" value="Genomic_DNA"/>
</dbReference>
<name>A0A378PH87_9GAMM</name>
<dbReference type="NCBIfam" id="TIGR00254">
    <property type="entry name" value="GGDEF"/>
    <property type="match status" value="1"/>
</dbReference>
<dbReference type="Proteomes" id="UP000255110">
    <property type="component" value="Unassembled WGS sequence"/>
</dbReference>
<evidence type="ECO:0000313" key="7">
    <source>
        <dbReference type="Proteomes" id="UP000255110"/>
    </source>
</evidence>
<dbReference type="RefSeq" id="WP_310790476.1">
    <property type="nucleotide sequence ID" value="NZ_CAAAIO010000006.1"/>
</dbReference>
<dbReference type="SUPFAM" id="SSF55073">
    <property type="entry name" value="Nucleotide cyclase"/>
    <property type="match status" value="1"/>
</dbReference>
<dbReference type="InterPro" id="IPR029787">
    <property type="entry name" value="Nucleotide_cyclase"/>
</dbReference>
<reference evidence="5 7" key="2">
    <citation type="submission" date="2018-06" db="EMBL/GenBank/DDBJ databases">
        <authorList>
            <consortium name="Pathogen Informatics"/>
            <person name="Doyle S."/>
        </authorList>
    </citation>
    <scope>NUCLEOTIDE SEQUENCE [LARGE SCALE GENOMIC DNA]</scope>
    <source>
        <strain evidence="5 7">NCTC11991</strain>
    </source>
</reference>
<keyword evidence="5" id="KW-0808">Transferase</keyword>
<dbReference type="AlphaFoldDB" id="A0A378PH87"/>
<dbReference type="Proteomes" id="UP000054820">
    <property type="component" value="Unassembled WGS sequence"/>
</dbReference>
<dbReference type="PANTHER" id="PTHR45138">
    <property type="entry name" value="REGULATORY COMPONENTS OF SENSORY TRANSDUCTION SYSTEM"/>
    <property type="match status" value="1"/>
</dbReference>
<dbReference type="STRING" id="460.Lstg_3159"/>
<dbReference type="CDD" id="cd01949">
    <property type="entry name" value="GGDEF"/>
    <property type="match status" value="1"/>
</dbReference>
<dbReference type="InterPro" id="IPR043128">
    <property type="entry name" value="Rev_trsase/Diguanyl_cyclase"/>
</dbReference>
<evidence type="ECO:0000313" key="5">
    <source>
        <dbReference type="EMBL" id="STY85798.1"/>
    </source>
</evidence>
<evidence type="ECO:0000313" key="4">
    <source>
        <dbReference type="EMBL" id="KTD70674.1"/>
    </source>
</evidence>
<keyword evidence="5" id="KW-0418">Kinase</keyword>
<protein>
    <recommendedName>
        <fullName evidence="1">diguanylate cyclase</fullName>
        <ecNumber evidence="1">2.7.7.65</ecNumber>
    </recommendedName>
</protein>
<dbReference type="PROSITE" id="PS50887">
    <property type="entry name" value="GGDEF"/>
    <property type="match status" value="1"/>
</dbReference>
<sequence>MIDDLTLRFATLEHRSKHDGLTGCNTREHLLDVLNTYFQNIQTGGGMCVIMFIDMDNFKLVNDNFGHDVGDKVLQNFITLLKQRLRKNDLIARYGGDEFIAVMNHISLEEASHIARDIVQLASKSYDANEFNVGCSVGISILNRDSVSVIEIIKQADIACYAAKQNITYDSVCIYNGS</sequence>
<evidence type="ECO:0000313" key="6">
    <source>
        <dbReference type="Proteomes" id="UP000054820"/>
    </source>
</evidence>
<accession>A0A378PH87</accession>
<dbReference type="InterPro" id="IPR000160">
    <property type="entry name" value="GGDEF_dom"/>
</dbReference>
<dbReference type="SMART" id="SM00267">
    <property type="entry name" value="GGDEF"/>
    <property type="match status" value="1"/>
</dbReference>
<evidence type="ECO:0000259" key="3">
    <source>
        <dbReference type="PROSITE" id="PS50887"/>
    </source>
</evidence>
<evidence type="ECO:0000256" key="1">
    <source>
        <dbReference type="ARBA" id="ARBA00012528"/>
    </source>
</evidence>
<keyword evidence="6" id="KW-1185">Reference proteome</keyword>
<gene>
    <name evidence="5" type="primary">pleD_3</name>
    <name evidence="4" type="ORF">Lstg_3159</name>
    <name evidence="5" type="ORF">NCTC11991_03318</name>
</gene>
<dbReference type="PANTHER" id="PTHR45138:SF9">
    <property type="entry name" value="DIGUANYLATE CYCLASE DGCM-RELATED"/>
    <property type="match status" value="1"/>
</dbReference>